<dbReference type="AlphaFoldDB" id="A0AAD9GRD5"/>
<keyword evidence="2" id="KW-1185">Reference proteome</keyword>
<dbReference type="Proteomes" id="UP001259832">
    <property type="component" value="Unassembled WGS sequence"/>
</dbReference>
<evidence type="ECO:0000313" key="2">
    <source>
        <dbReference type="Proteomes" id="UP001259832"/>
    </source>
</evidence>
<reference evidence="1" key="1">
    <citation type="submission" date="2023-08" db="EMBL/GenBank/DDBJ databases">
        <title>Reference Genome Resource for the Citrus Pathogen Phytophthora citrophthora.</title>
        <authorList>
            <person name="Moller H."/>
            <person name="Coetzee B."/>
            <person name="Rose L.J."/>
            <person name="Van Niekerk J.M."/>
        </authorList>
    </citation>
    <scope>NUCLEOTIDE SEQUENCE</scope>
    <source>
        <strain evidence="1">STE-U-9442</strain>
    </source>
</reference>
<sequence length="82" mass="9480">MLSTGLQLLRRQRRVLTLTEGAFRPQKLVRTRVPVVAKLWPQNGVQTRGFAMPAAILNQMDLLGRRYDELAHELSQYATIYR</sequence>
<comment type="caution">
    <text evidence="1">The sequence shown here is derived from an EMBL/GenBank/DDBJ whole genome shotgun (WGS) entry which is preliminary data.</text>
</comment>
<gene>
    <name evidence="1" type="ORF">P3T76_005811</name>
</gene>
<proteinExistence type="predicted"/>
<organism evidence="1 2">
    <name type="scientific">Phytophthora citrophthora</name>
    <dbReference type="NCBI Taxonomy" id="4793"/>
    <lineage>
        <taxon>Eukaryota</taxon>
        <taxon>Sar</taxon>
        <taxon>Stramenopiles</taxon>
        <taxon>Oomycota</taxon>
        <taxon>Peronosporomycetes</taxon>
        <taxon>Peronosporales</taxon>
        <taxon>Peronosporaceae</taxon>
        <taxon>Phytophthora</taxon>
    </lineage>
</organism>
<dbReference type="EMBL" id="JASMQC010000008">
    <property type="protein sequence ID" value="KAK1943174.1"/>
    <property type="molecule type" value="Genomic_DNA"/>
</dbReference>
<accession>A0AAD9GRD5</accession>
<evidence type="ECO:0000313" key="1">
    <source>
        <dbReference type="EMBL" id="KAK1943174.1"/>
    </source>
</evidence>
<protein>
    <submittedName>
        <fullName evidence="1">Uncharacterized protein</fullName>
    </submittedName>
</protein>
<name>A0AAD9GRD5_9STRA</name>